<protein>
    <recommendedName>
        <fullName evidence="4">GNAT family N-acetyltransferase</fullName>
    </recommendedName>
</protein>
<organism evidence="2 3">
    <name type="scientific">Hansschlegelia zhihuaiae</name>
    <dbReference type="NCBI Taxonomy" id="405005"/>
    <lineage>
        <taxon>Bacteria</taxon>
        <taxon>Pseudomonadati</taxon>
        <taxon>Pseudomonadota</taxon>
        <taxon>Alphaproteobacteria</taxon>
        <taxon>Hyphomicrobiales</taxon>
        <taxon>Methylopilaceae</taxon>
        <taxon>Hansschlegelia</taxon>
    </lineage>
</organism>
<name>A0A4Q0MI97_9HYPH</name>
<evidence type="ECO:0000313" key="2">
    <source>
        <dbReference type="EMBL" id="RXF73194.1"/>
    </source>
</evidence>
<dbReference type="Proteomes" id="UP000289708">
    <property type="component" value="Unassembled WGS sequence"/>
</dbReference>
<evidence type="ECO:0000313" key="3">
    <source>
        <dbReference type="Proteomes" id="UP000289708"/>
    </source>
</evidence>
<dbReference type="OrthoDB" id="8231486at2"/>
<evidence type="ECO:0008006" key="4">
    <source>
        <dbReference type="Google" id="ProtNLM"/>
    </source>
</evidence>
<evidence type="ECO:0000256" key="1">
    <source>
        <dbReference type="SAM" id="MobiDB-lite"/>
    </source>
</evidence>
<accession>A0A4Q0MI97</accession>
<gene>
    <name evidence="2" type="ORF">EK403_11985</name>
</gene>
<feature type="region of interest" description="Disordered" evidence="1">
    <location>
        <begin position="164"/>
        <end position="189"/>
    </location>
</feature>
<comment type="caution">
    <text evidence="2">The sequence shown here is derived from an EMBL/GenBank/DDBJ whole genome shotgun (WGS) entry which is preliminary data.</text>
</comment>
<dbReference type="RefSeq" id="WP_128777725.1">
    <property type="nucleotide sequence ID" value="NZ_RYFI01000010.1"/>
</dbReference>
<proteinExistence type="predicted"/>
<dbReference type="AlphaFoldDB" id="A0A4Q0MI97"/>
<sequence>MRSRDLFVARCLTSDDGDRGQEIARRAFALVSLAHPSLSFAAWTRYLRRATSSKDGRSGLVLIEDPRGYPHALYRYEVDVQPSLVAASEGLARVLNVRDLVIADVVGAGPDLLTAIARHGEELGRELRCDAVAVHLPQSVVNAVEGLEGYRAVSDGIMVRRITTASPSGGPSVTAVSEQSGDNRSPSRA</sequence>
<dbReference type="EMBL" id="RYFI01000010">
    <property type="protein sequence ID" value="RXF73194.1"/>
    <property type="molecule type" value="Genomic_DNA"/>
</dbReference>
<keyword evidence="3" id="KW-1185">Reference proteome</keyword>
<reference evidence="2 3" key="1">
    <citation type="submission" date="2018-12" db="EMBL/GenBank/DDBJ databases">
        <title>bacterium Hansschlegelia zhihuaiae S113.</title>
        <authorList>
            <person name="He J."/>
        </authorList>
    </citation>
    <scope>NUCLEOTIDE SEQUENCE [LARGE SCALE GENOMIC DNA]</scope>
    <source>
        <strain evidence="2 3">S 113</strain>
    </source>
</reference>